<feature type="compositionally biased region" description="Basic residues" evidence="2">
    <location>
        <begin position="318"/>
        <end position="334"/>
    </location>
</feature>
<sequence>MILPFRPSAGKRNPSTSRLRMNSENFEKPESRMKEEPVLPAAQKEPRLIHSDPDFLIFYKPEDLSFYEDGKKHDLLKAIRRMEEEGRIPEGERLFPVHRLDRITSGLLLFARGRNNANLLGNEFRHNRIHKVYVALSLHPPKKRHGFIEGDIVKSRRGTYKLAHTMEFPSRTRFTSRSIPDRRPGMRLFLVKPETGKTHQVRVVLKSLGSPILGDPFYDRFDAARAEDRTYLHALALSFRLGNKEHRFFHLPESGAEYLTPQFSQTLASFGDVFQIKWPGKETVAVDPSVRRADARQTGFVTRGKTTGRQNATERSTGARKSRPGRRERRSRNH</sequence>
<dbReference type="GO" id="GO:0000455">
    <property type="term" value="P:enzyme-directed rRNA pseudouridine synthesis"/>
    <property type="evidence" value="ECO:0007669"/>
    <property type="project" value="TreeGrafter"/>
</dbReference>
<feature type="compositionally biased region" description="Basic and acidic residues" evidence="2">
    <location>
        <begin position="25"/>
        <end position="37"/>
    </location>
</feature>
<dbReference type="InterPro" id="IPR050188">
    <property type="entry name" value="RluA_PseudoU_synthase"/>
</dbReference>
<dbReference type="PANTHER" id="PTHR21600:SF87">
    <property type="entry name" value="RNA PSEUDOURIDYLATE SYNTHASE DOMAIN-CONTAINING PROTEIN 1"/>
    <property type="match status" value="1"/>
</dbReference>
<dbReference type="AlphaFoldDB" id="A0A833H057"/>
<evidence type="ECO:0000259" key="3">
    <source>
        <dbReference type="Pfam" id="PF00849"/>
    </source>
</evidence>
<dbReference type="Gene3D" id="3.30.2350.10">
    <property type="entry name" value="Pseudouridine synthase"/>
    <property type="match status" value="1"/>
</dbReference>
<dbReference type="InterPro" id="IPR020103">
    <property type="entry name" value="PsdUridine_synth_cat_dom_sf"/>
</dbReference>
<dbReference type="PROSITE" id="PS01129">
    <property type="entry name" value="PSI_RLU"/>
    <property type="match status" value="1"/>
</dbReference>
<organism evidence="4 5">
    <name type="scientific">Leptonema illini</name>
    <dbReference type="NCBI Taxonomy" id="183"/>
    <lineage>
        <taxon>Bacteria</taxon>
        <taxon>Pseudomonadati</taxon>
        <taxon>Spirochaetota</taxon>
        <taxon>Spirochaetia</taxon>
        <taxon>Leptospirales</taxon>
        <taxon>Leptospiraceae</taxon>
        <taxon>Leptonema</taxon>
    </lineage>
</organism>
<name>A0A833H057_9LEPT</name>
<evidence type="ECO:0000313" key="5">
    <source>
        <dbReference type="Proteomes" id="UP000460298"/>
    </source>
</evidence>
<dbReference type="PANTHER" id="PTHR21600">
    <property type="entry name" value="MITOCHONDRIAL RNA PSEUDOURIDINE SYNTHASE"/>
    <property type="match status" value="1"/>
</dbReference>
<protein>
    <recommendedName>
        <fullName evidence="3">Pseudouridine synthase RsuA/RluA-like domain-containing protein</fullName>
    </recommendedName>
</protein>
<feature type="domain" description="Pseudouridine synthase RsuA/RluA-like" evidence="3">
    <location>
        <begin position="54"/>
        <end position="206"/>
    </location>
</feature>
<dbReference type="EMBL" id="WBUI01000014">
    <property type="protein sequence ID" value="KAB2931384.1"/>
    <property type="molecule type" value="Genomic_DNA"/>
</dbReference>
<accession>A0A833H057</accession>
<dbReference type="InterPro" id="IPR006145">
    <property type="entry name" value="PsdUridine_synth_RsuA/RluA"/>
</dbReference>
<evidence type="ECO:0000256" key="2">
    <source>
        <dbReference type="SAM" id="MobiDB-lite"/>
    </source>
</evidence>
<feature type="region of interest" description="Disordered" evidence="2">
    <location>
        <begin position="1"/>
        <end position="37"/>
    </location>
</feature>
<dbReference type="GO" id="GO:0003723">
    <property type="term" value="F:RNA binding"/>
    <property type="evidence" value="ECO:0007669"/>
    <property type="project" value="InterPro"/>
</dbReference>
<feature type="compositionally biased region" description="Polar residues" evidence="2">
    <location>
        <begin position="304"/>
        <end position="316"/>
    </location>
</feature>
<dbReference type="Pfam" id="PF00849">
    <property type="entry name" value="PseudoU_synth_2"/>
    <property type="match status" value="1"/>
</dbReference>
<comment type="similarity">
    <text evidence="1">Belongs to the pseudouridine synthase RluA family.</text>
</comment>
<comment type="caution">
    <text evidence="4">The sequence shown here is derived from an EMBL/GenBank/DDBJ whole genome shotgun (WGS) entry which is preliminary data.</text>
</comment>
<dbReference type="GO" id="GO:0009982">
    <property type="term" value="F:pseudouridine synthase activity"/>
    <property type="evidence" value="ECO:0007669"/>
    <property type="project" value="InterPro"/>
</dbReference>
<dbReference type="InterPro" id="IPR006224">
    <property type="entry name" value="PsdUridine_synth_RluA-like_CS"/>
</dbReference>
<dbReference type="Proteomes" id="UP000460298">
    <property type="component" value="Unassembled WGS sequence"/>
</dbReference>
<gene>
    <name evidence="4" type="ORF">F9K24_14180</name>
</gene>
<proteinExistence type="inferred from homology"/>
<dbReference type="SUPFAM" id="SSF55120">
    <property type="entry name" value="Pseudouridine synthase"/>
    <property type="match status" value="1"/>
</dbReference>
<reference evidence="4 5" key="1">
    <citation type="submission" date="2019-10" db="EMBL/GenBank/DDBJ databases">
        <title>Extracellular Electron Transfer in a Candidatus Methanoperedens spp. Enrichment Culture.</title>
        <authorList>
            <person name="Berger S."/>
            <person name="Rangel Shaw D."/>
            <person name="Berben T."/>
            <person name="In 'T Zandt M."/>
            <person name="Frank J."/>
            <person name="Reimann J."/>
            <person name="Jetten M.S.M."/>
            <person name="Welte C.U."/>
        </authorList>
    </citation>
    <scope>NUCLEOTIDE SEQUENCE [LARGE SCALE GENOMIC DNA]</scope>
    <source>
        <strain evidence="4">SB12</strain>
    </source>
</reference>
<dbReference type="CDD" id="cd02869">
    <property type="entry name" value="PseudoU_synth_RluA_like"/>
    <property type="match status" value="1"/>
</dbReference>
<evidence type="ECO:0000313" key="4">
    <source>
        <dbReference type="EMBL" id="KAB2931384.1"/>
    </source>
</evidence>
<evidence type="ECO:0000256" key="1">
    <source>
        <dbReference type="ARBA" id="ARBA00010876"/>
    </source>
</evidence>
<feature type="region of interest" description="Disordered" evidence="2">
    <location>
        <begin position="295"/>
        <end position="334"/>
    </location>
</feature>
<dbReference type="GO" id="GO:0140098">
    <property type="term" value="F:catalytic activity, acting on RNA"/>
    <property type="evidence" value="ECO:0007669"/>
    <property type="project" value="UniProtKB-ARBA"/>
</dbReference>
<feature type="compositionally biased region" description="Polar residues" evidence="2">
    <location>
        <begin position="13"/>
        <end position="24"/>
    </location>
</feature>